<keyword evidence="2" id="KW-1185">Reference proteome</keyword>
<evidence type="ECO:0000313" key="1">
    <source>
        <dbReference type="EMBL" id="MEQ2296858.1"/>
    </source>
</evidence>
<dbReference type="EMBL" id="JAHRIP010040825">
    <property type="protein sequence ID" value="MEQ2296858.1"/>
    <property type="molecule type" value="Genomic_DNA"/>
</dbReference>
<comment type="caution">
    <text evidence="1">The sequence shown here is derived from an EMBL/GenBank/DDBJ whole genome shotgun (WGS) entry which is preliminary data.</text>
</comment>
<protein>
    <submittedName>
        <fullName evidence="1">Uncharacterized protein</fullName>
    </submittedName>
</protein>
<dbReference type="Proteomes" id="UP001469553">
    <property type="component" value="Unassembled WGS sequence"/>
</dbReference>
<gene>
    <name evidence="1" type="ORF">AMECASPLE_028734</name>
</gene>
<evidence type="ECO:0000313" key="2">
    <source>
        <dbReference type="Proteomes" id="UP001469553"/>
    </source>
</evidence>
<name>A0ABV0YSN0_9TELE</name>
<proteinExistence type="predicted"/>
<accession>A0ABV0YSN0</accession>
<reference evidence="1 2" key="1">
    <citation type="submission" date="2021-06" db="EMBL/GenBank/DDBJ databases">
        <authorList>
            <person name="Palmer J.M."/>
        </authorList>
    </citation>
    <scope>NUCLEOTIDE SEQUENCE [LARGE SCALE GENOMIC DNA]</scope>
    <source>
        <strain evidence="1 2">AS_MEX2019</strain>
        <tissue evidence="1">Muscle</tissue>
    </source>
</reference>
<sequence length="87" mass="9812">MEDWKRSPVATCEAPVNSMPARVKAELENNGGHTNIYTLGTSVHGLLYIVLNCHIFNVVKSFNNVRGVIPFCEIMYIEHRGMWNCSS</sequence>
<organism evidence="1 2">
    <name type="scientific">Ameca splendens</name>
    <dbReference type="NCBI Taxonomy" id="208324"/>
    <lineage>
        <taxon>Eukaryota</taxon>
        <taxon>Metazoa</taxon>
        <taxon>Chordata</taxon>
        <taxon>Craniata</taxon>
        <taxon>Vertebrata</taxon>
        <taxon>Euteleostomi</taxon>
        <taxon>Actinopterygii</taxon>
        <taxon>Neopterygii</taxon>
        <taxon>Teleostei</taxon>
        <taxon>Neoteleostei</taxon>
        <taxon>Acanthomorphata</taxon>
        <taxon>Ovalentaria</taxon>
        <taxon>Atherinomorphae</taxon>
        <taxon>Cyprinodontiformes</taxon>
        <taxon>Goodeidae</taxon>
        <taxon>Ameca</taxon>
    </lineage>
</organism>